<evidence type="ECO:0000313" key="8">
    <source>
        <dbReference type="Proteomes" id="UP001187221"/>
    </source>
</evidence>
<name>A0ABQ6P8M6_9SPHN</name>
<sequence length="398" mass="42099">MIPEKLRAAAVIARRDFVAVIFSKTFLLFLLGPLFPLVVGGMAGAIGAQVDKELNQPQVGLALPAEQTRRLLAAHAALADALPGDVPDFVALDAPGTNPRALLAKHLPGHEGVLSAVVSGTLDHPVLTATPERAQMWQGMVGLIAARARDDHPAPLPPVTLDEVATSAAKVKSGQVMTAQAGQVLLFLLTMLLAGMVLSNLVEEKANKIIEVLAASIPMDALFLGKLFAMLGVSMVGIAVWGTVWGGLVLAGMKSLPMLAAPAVGWPLFVGLGFLYFAMAYLLLGSLFLAIGGMASTVREVQTLSMPVTMLQLMVFFFASYALARPGTMIETASLVFPLSSSFAMLARAARSTELWPHVLALGWQALWVALIVRTGAVLFRRTVMKSGPARPKKRAKA</sequence>
<comment type="subcellular location">
    <subcellularLocation>
        <location evidence="1">Membrane</location>
        <topology evidence="1">Multi-pass membrane protein</topology>
    </subcellularLocation>
</comment>
<feature type="transmembrane region" description="Helical" evidence="5">
    <location>
        <begin position="304"/>
        <end position="323"/>
    </location>
</feature>
<feature type="transmembrane region" description="Helical" evidence="5">
    <location>
        <begin position="223"/>
        <end position="248"/>
    </location>
</feature>
<evidence type="ECO:0000256" key="2">
    <source>
        <dbReference type="ARBA" id="ARBA00022692"/>
    </source>
</evidence>
<keyword evidence="2 5" id="KW-0812">Transmembrane</keyword>
<reference evidence="7 8" key="1">
    <citation type="submission" date="2023-06" db="EMBL/GenBank/DDBJ databases">
        <title>Draft genome sequence of Novosphingobium sp. strain IK01.</title>
        <authorList>
            <person name="Hatamoto M."/>
            <person name="Ikarashi T."/>
            <person name="Yamaguchi T."/>
        </authorList>
    </citation>
    <scope>NUCLEOTIDE SEQUENCE [LARGE SCALE GENOMIC DNA]</scope>
    <source>
        <strain evidence="7 8">IK01</strain>
    </source>
</reference>
<accession>A0ABQ6P8M6</accession>
<evidence type="ECO:0000256" key="5">
    <source>
        <dbReference type="SAM" id="Phobius"/>
    </source>
</evidence>
<evidence type="ECO:0000256" key="4">
    <source>
        <dbReference type="ARBA" id="ARBA00023136"/>
    </source>
</evidence>
<proteinExistence type="predicted"/>
<feature type="transmembrane region" description="Helical" evidence="5">
    <location>
        <begin position="268"/>
        <end position="292"/>
    </location>
</feature>
<protein>
    <recommendedName>
        <fullName evidence="6">ABC-2 type transporter transmembrane domain-containing protein</fullName>
    </recommendedName>
</protein>
<evidence type="ECO:0000256" key="3">
    <source>
        <dbReference type="ARBA" id="ARBA00022989"/>
    </source>
</evidence>
<keyword evidence="4 5" id="KW-0472">Membrane</keyword>
<organism evidence="7 8">
    <name type="scientific">Novosphingobium pituita</name>
    <dbReference type="NCBI Taxonomy" id="3056842"/>
    <lineage>
        <taxon>Bacteria</taxon>
        <taxon>Pseudomonadati</taxon>
        <taxon>Pseudomonadota</taxon>
        <taxon>Alphaproteobacteria</taxon>
        <taxon>Sphingomonadales</taxon>
        <taxon>Sphingomonadaceae</taxon>
        <taxon>Novosphingobium</taxon>
    </lineage>
</organism>
<dbReference type="RefSeq" id="WP_317975259.1">
    <property type="nucleotide sequence ID" value="NZ_BTFW01000001.1"/>
</dbReference>
<evidence type="ECO:0000259" key="6">
    <source>
        <dbReference type="Pfam" id="PF12698"/>
    </source>
</evidence>
<evidence type="ECO:0000313" key="7">
    <source>
        <dbReference type="EMBL" id="GMM61588.1"/>
    </source>
</evidence>
<comment type="caution">
    <text evidence="7">The sequence shown here is derived from an EMBL/GenBank/DDBJ whole genome shotgun (WGS) entry which is preliminary data.</text>
</comment>
<feature type="transmembrane region" description="Helical" evidence="5">
    <location>
        <begin position="359"/>
        <end position="380"/>
    </location>
</feature>
<feature type="domain" description="ABC-2 type transporter transmembrane" evidence="6">
    <location>
        <begin position="181"/>
        <end position="368"/>
    </location>
</feature>
<evidence type="ECO:0000256" key="1">
    <source>
        <dbReference type="ARBA" id="ARBA00004141"/>
    </source>
</evidence>
<keyword evidence="8" id="KW-1185">Reference proteome</keyword>
<dbReference type="Pfam" id="PF12698">
    <property type="entry name" value="ABC2_membrane_3"/>
    <property type="match status" value="1"/>
</dbReference>
<dbReference type="Proteomes" id="UP001187221">
    <property type="component" value="Unassembled WGS sequence"/>
</dbReference>
<gene>
    <name evidence="7" type="ORF">NUTIK01_23650</name>
</gene>
<feature type="transmembrane region" description="Helical" evidence="5">
    <location>
        <begin position="184"/>
        <end position="202"/>
    </location>
</feature>
<keyword evidence="3 5" id="KW-1133">Transmembrane helix</keyword>
<dbReference type="EMBL" id="BTFW01000001">
    <property type="protein sequence ID" value="GMM61588.1"/>
    <property type="molecule type" value="Genomic_DNA"/>
</dbReference>
<dbReference type="InterPro" id="IPR013525">
    <property type="entry name" value="ABC2_TM"/>
</dbReference>